<organism evidence="2 3">
    <name type="scientific">Vibrio coralliilyticus</name>
    <dbReference type="NCBI Taxonomy" id="190893"/>
    <lineage>
        <taxon>Bacteria</taxon>
        <taxon>Pseudomonadati</taxon>
        <taxon>Pseudomonadota</taxon>
        <taxon>Gammaproteobacteria</taxon>
        <taxon>Vibrionales</taxon>
        <taxon>Vibrionaceae</taxon>
        <taxon>Vibrio</taxon>
    </lineage>
</organism>
<feature type="transmembrane region" description="Helical" evidence="1">
    <location>
        <begin position="49"/>
        <end position="70"/>
    </location>
</feature>
<keyword evidence="1" id="KW-0812">Transmembrane</keyword>
<keyword evidence="1" id="KW-1133">Transmembrane helix</keyword>
<keyword evidence="3" id="KW-1185">Reference proteome</keyword>
<accession>A0AAN0W1R9</accession>
<geneLocation type="plasmid" evidence="2 3">
    <name>p319</name>
</geneLocation>
<evidence type="ECO:0000313" key="2">
    <source>
        <dbReference type="EMBL" id="AIW22866.1"/>
    </source>
</evidence>
<proteinExistence type="predicted"/>
<keyword evidence="2" id="KW-0614">Plasmid</keyword>
<feature type="transmembrane region" description="Helical" evidence="1">
    <location>
        <begin position="104"/>
        <end position="122"/>
    </location>
</feature>
<sequence length="145" mass="16288">MSQQLETKLSISLLLLRATIFTVFLFWGLDKILVPEHAVKVMQGFYGLSVSSSAMMALGFLQIVFLLAFLLGIWKKVTYGAILALHAASTFASFGKYMDPFNNLLFFAAWPMLAACFTLFILRDFDNYVFKTKSKTKPNANIHTA</sequence>
<feature type="transmembrane region" description="Helical" evidence="1">
    <location>
        <begin position="77"/>
        <end position="98"/>
    </location>
</feature>
<dbReference type="Proteomes" id="UP000030081">
    <property type="component" value="Plasmid p319"/>
</dbReference>
<protein>
    <submittedName>
        <fullName evidence="2">Membrane protein</fullName>
    </submittedName>
</protein>
<dbReference type="EMBL" id="CP009620">
    <property type="protein sequence ID" value="AIW22866.1"/>
    <property type="molecule type" value="Genomic_DNA"/>
</dbReference>
<evidence type="ECO:0000313" key="3">
    <source>
        <dbReference type="Proteomes" id="UP000030081"/>
    </source>
</evidence>
<dbReference type="AlphaFoldDB" id="A0AAN0W1R9"/>
<gene>
    <name evidence="2" type="ORF">IX92_27895</name>
</gene>
<keyword evidence="1" id="KW-0472">Membrane</keyword>
<reference evidence="2 3" key="1">
    <citation type="submission" date="2014-10" db="EMBL/GenBank/DDBJ databases">
        <title>The Complete Genome Sequence for the Shellfish Pathogen Vibrio coralliilyticus RE98 Isolated from a Shellfish Hatchery.</title>
        <authorList>
            <person name="Richards G.P."/>
            <person name="Bono J.L."/>
            <person name="Watson M.A."/>
            <person name="Needleman D.S."/>
        </authorList>
    </citation>
    <scope>NUCLEOTIDE SEQUENCE [LARGE SCALE GENOMIC DNA]</scope>
    <source>
        <strain evidence="2 3">RE98</strain>
        <plasmid evidence="2 3">p319</plasmid>
    </source>
</reference>
<feature type="transmembrane region" description="Helical" evidence="1">
    <location>
        <begin position="12"/>
        <end position="29"/>
    </location>
</feature>
<name>A0AAN0W1R9_9VIBR</name>
<evidence type="ECO:0000256" key="1">
    <source>
        <dbReference type="SAM" id="Phobius"/>
    </source>
</evidence>
<dbReference type="KEGG" id="vcy:IX92_27895"/>
<dbReference type="RefSeq" id="WP_043011784.1">
    <property type="nucleotide sequence ID" value="NZ_CP009620.1"/>
</dbReference>